<dbReference type="InterPro" id="IPR027728">
    <property type="entry name" value="Topless_fam"/>
</dbReference>
<accession>A0A1R3IF42</accession>
<dbReference type="PANTHER" id="PTHR44083:SF48">
    <property type="entry name" value="TOPLESS-RELATED PROTEIN 4"/>
    <property type="match status" value="1"/>
</dbReference>
<dbReference type="OrthoDB" id="1850764at2759"/>
<dbReference type="InterPro" id="IPR036322">
    <property type="entry name" value="WD40_repeat_dom_sf"/>
</dbReference>
<protein>
    <recommendedName>
        <fullName evidence="3">Anaphase-promoting complex subunit 4 WD40 domain-containing protein</fullName>
    </recommendedName>
</protein>
<reference evidence="2" key="1">
    <citation type="submission" date="2013-09" db="EMBL/GenBank/DDBJ databases">
        <title>Corchorus olitorius genome sequencing.</title>
        <authorList>
            <person name="Alam M."/>
            <person name="Haque M.S."/>
            <person name="Islam M.S."/>
            <person name="Emdad E.M."/>
            <person name="Islam M.M."/>
            <person name="Ahmed B."/>
            <person name="Halim A."/>
            <person name="Hossen Q.M.M."/>
            <person name="Hossain M.Z."/>
            <person name="Ahmed R."/>
            <person name="Khan M.M."/>
            <person name="Islam R."/>
            <person name="Rashid M.M."/>
            <person name="Khan S.A."/>
            <person name="Rahman M.S."/>
            <person name="Alam M."/>
            <person name="Yahiya A.S."/>
            <person name="Khan M.S."/>
            <person name="Azam M.S."/>
            <person name="Haque T."/>
            <person name="Lashkar M.Z.H."/>
            <person name="Akhand A.I."/>
            <person name="Morshed G."/>
            <person name="Roy S."/>
            <person name="Uddin K.S."/>
            <person name="Rabeya T."/>
            <person name="Hossain A.S."/>
            <person name="Chowdhury A."/>
            <person name="Snigdha A.R."/>
            <person name="Mortoza M.S."/>
            <person name="Matin S.A."/>
            <person name="Hoque S.M.E."/>
            <person name="Islam M.K."/>
            <person name="Roy D.K."/>
            <person name="Haider R."/>
            <person name="Moosa M.M."/>
            <person name="Elias S.M."/>
            <person name="Hasan A.M."/>
            <person name="Jahan S."/>
            <person name="Shafiuddin M."/>
            <person name="Mahmood N."/>
            <person name="Shommy N.S."/>
        </authorList>
    </citation>
    <scope>NUCLEOTIDE SEQUENCE [LARGE SCALE GENOMIC DNA]</scope>
    <source>
        <strain evidence="2">cv. O-4</strain>
    </source>
</reference>
<dbReference type="InterPro" id="IPR015943">
    <property type="entry name" value="WD40/YVTN_repeat-like_dom_sf"/>
</dbReference>
<comment type="caution">
    <text evidence="1">The sequence shown here is derived from an EMBL/GenBank/DDBJ whole genome shotgun (WGS) entry which is preliminary data.</text>
</comment>
<evidence type="ECO:0000313" key="1">
    <source>
        <dbReference type="EMBL" id="OMO81219.1"/>
    </source>
</evidence>
<dbReference type="Gene3D" id="2.130.10.10">
    <property type="entry name" value="YVTN repeat-like/Quinoprotein amine dehydrogenase"/>
    <property type="match status" value="1"/>
</dbReference>
<dbReference type="STRING" id="93759.A0A1R3IF42"/>
<sequence length="364" mass="39772">MDNVNLLTATTFDVGFAEGTILAVSTNDSGIKILGNADGIRLLHSFKARAFDASRVAEPQAAAKNRDNRNLLDVEPRVDDELDWKLTKMNEPSQLRSLRLPDPDSLMPFLVVRMIYTNSGAAILALTDNVVHKLWKWQKNECNVTGKATSSLQPELWRPPGGILMTNDLRETNQEDVRALLSLRMILMSASGGKISLFNMKTFKAIKTFMAPPPAATFLAFHPRDNNTIAVGMDDSSIQIYNVRVDEMPPSFGLVAPSLIQEAHGNIVDHPSNDESSGPITDAVYSCDSKSIFVRFELGSVCIFTSATLLLRCRFTPTAYSPSNPRASPVVVVAHSSEPNQFALGLSDGGVLVLKSDQQLSPIN</sequence>
<name>A0A1R3IF42_9ROSI</name>
<dbReference type="AlphaFoldDB" id="A0A1R3IF42"/>
<dbReference type="PANTHER" id="PTHR44083">
    <property type="entry name" value="TOPLESS-RELATED PROTEIN 1-RELATED"/>
    <property type="match status" value="1"/>
</dbReference>
<evidence type="ECO:0008006" key="3">
    <source>
        <dbReference type="Google" id="ProtNLM"/>
    </source>
</evidence>
<dbReference type="GO" id="GO:0006355">
    <property type="term" value="P:regulation of DNA-templated transcription"/>
    <property type="evidence" value="ECO:0007669"/>
    <property type="project" value="InterPro"/>
</dbReference>
<organism evidence="1 2">
    <name type="scientific">Corchorus olitorius</name>
    <dbReference type="NCBI Taxonomy" id="93759"/>
    <lineage>
        <taxon>Eukaryota</taxon>
        <taxon>Viridiplantae</taxon>
        <taxon>Streptophyta</taxon>
        <taxon>Embryophyta</taxon>
        <taxon>Tracheophyta</taxon>
        <taxon>Spermatophyta</taxon>
        <taxon>Magnoliopsida</taxon>
        <taxon>eudicotyledons</taxon>
        <taxon>Gunneridae</taxon>
        <taxon>Pentapetalae</taxon>
        <taxon>rosids</taxon>
        <taxon>malvids</taxon>
        <taxon>Malvales</taxon>
        <taxon>Malvaceae</taxon>
        <taxon>Grewioideae</taxon>
        <taxon>Apeibeae</taxon>
        <taxon>Corchorus</taxon>
    </lineage>
</organism>
<proteinExistence type="predicted"/>
<dbReference type="SUPFAM" id="SSF50978">
    <property type="entry name" value="WD40 repeat-like"/>
    <property type="match status" value="1"/>
</dbReference>
<dbReference type="Proteomes" id="UP000187203">
    <property type="component" value="Unassembled WGS sequence"/>
</dbReference>
<gene>
    <name evidence="1" type="ORF">COLO4_23701</name>
</gene>
<dbReference type="EMBL" id="AWUE01018331">
    <property type="protein sequence ID" value="OMO81219.1"/>
    <property type="molecule type" value="Genomic_DNA"/>
</dbReference>
<keyword evidence="2" id="KW-1185">Reference proteome</keyword>
<evidence type="ECO:0000313" key="2">
    <source>
        <dbReference type="Proteomes" id="UP000187203"/>
    </source>
</evidence>